<evidence type="ECO:0000313" key="2">
    <source>
        <dbReference type="EMBL" id="CAF2054262.1"/>
    </source>
</evidence>
<dbReference type="EMBL" id="CAJOBG010045535">
    <property type="protein sequence ID" value="CAF4444985.1"/>
    <property type="molecule type" value="Genomic_DNA"/>
</dbReference>
<dbReference type="Proteomes" id="UP000663887">
    <property type="component" value="Unassembled WGS sequence"/>
</dbReference>
<dbReference type="Proteomes" id="UP000663842">
    <property type="component" value="Unassembled WGS sequence"/>
</dbReference>
<feature type="region of interest" description="Disordered" evidence="1">
    <location>
        <begin position="23"/>
        <end position="62"/>
    </location>
</feature>
<dbReference type="Proteomes" id="UP000663866">
    <property type="component" value="Unassembled WGS sequence"/>
</dbReference>
<dbReference type="EMBL" id="CAJOBF010001964">
    <property type="protein sequence ID" value="CAF3999205.1"/>
    <property type="molecule type" value="Genomic_DNA"/>
</dbReference>
<evidence type="ECO:0000313" key="6">
    <source>
        <dbReference type="Proteomes" id="UP000663856"/>
    </source>
</evidence>
<name>A0A816WH42_9BILA</name>
<dbReference type="Proteomes" id="UP000663856">
    <property type="component" value="Unassembled WGS sequence"/>
</dbReference>
<evidence type="ECO:0000256" key="1">
    <source>
        <dbReference type="SAM" id="MobiDB-lite"/>
    </source>
</evidence>
<dbReference type="EMBL" id="CAJNRF010011884">
    <property type="protein sequence ID" value="CAF2135486.1"/>
    <property type="molecule type" value="Genomic_DNA"/>
</dbReference>
<proteinExistence type="predicted"/>
<keyword evidence="7" id="KW-1185">Reference proteome</keyword>
<dbReference type="AlphaFoldDB" id="A0A816WH42"/>
<protein>
    <submittedName>
        <fullName evidence="3">Uncharacterized protein</fullName>
    </submittedName>
</protein>
<evidence type="ECO:0000313" key="5">
    <source>
        <dbReference type="EMBL" id="CAF4444985.1"/>
    </source>
</evidence>
<sequence length="83" mass="9794">MTIFETRILCKRLPKLINDLDKMAASESSNSGHKTSVQNGTLSQQELLKKHRKHKQDIKRDELHRLLKNYENTSQENEDLYQK</sequence>
<reference evidence="3" key="1">
    <citation type="submission" date="2021-02" db="EMBL/GenBank/DDBJ databases">
        <authorList>
            <person name="Nowell W R."/>
        </authorList>
    </citation>
    <scope>NUCLEOTIDE SEQUENCE</scope>
</reference>
<organism evidence="3 6">
    <name type="scientific">Rotaria magnacalcarata</name>
    <dbReference type="NCBI Taxonomy" id="392030"/>
    <lineage>
        <taxon>Eukaryota</taxon>
        <taxon>Metazoa</taxon>
        <taxon>Spiralia</taxon>
        <taxon>Gnathifera</taxon>
        <taxon>Rotifera</taxon>
        <taxon>Eurotatoria</taxon>
        <taxon>Bdelloidea</taxon>
        <taxon>Philodinida</taxon>
        <taxon>Philodinidae</taxon>
        <taxon>Rotaria</taxon>
    </lineage>
</organism>
<gene>
    <name evidence="5" type="ORF">OVN521_LOCUS37531</name>
    <name evidence="4" type="ORF">UXM345_LOCUS16070</name>
    <name evidence="3" type="ORF">WKI299_LOCUS27252</name>
    <name evidence="2" type="ORF">XDN619_LOCUS9317</name>
</gene>
<dbReference type="EMBL" id="CAJNRG010003202">
    <property type="protein sequence ID" value="CAF2054262.1"/>
    <property type="molecule type" value="Genomic_DNA"/>
</dbReference>
<accession>A0A816WH42</accession>
<feature type="compositionally biased region" description="Polar residues" evidence="1">
    <location>
        <begin position="26"/>
        <end position="46"/>
    </location>
</feature>
<evidence type="ECO:0000313" key="3">
    <source>
        <dbReference type="EMBL" id="CAF2135486.1"/>
    </source>
</evidence>
<evidence type="ECO:0000313" key="4">
    <source>
        <dbReference type="EMBL" id="CAF3999205.1"/>
    </source>
</evidence>
<comment type="caution">
    <text evidence="3">The sequence shown here is derived from an EMBL/GenBank/DDBJ whole genome shotgun (WGS) entry which is preliminary data.</text>
</comment>
<evidence type="ECO:0000313" key="7">
    <source>
        <dbReference type="Proteomes" id="UP000663866"/>
    </source>
</evidence>